<name>A0A9E6MZU2_9PROT</name>
<dbReference type="AlphaFoldDB" id="A0A9E6MZU2"/>
<proteinExistence type="predicted"/>
<reference evidence="1" key="1">
    <citation type="submission" date="2021-02" db="EMBL/GenBank/DDBJ databases">
        <title>Comparative genomics of Ferrovum myxofaciens strains, predominant extremophile bacteria forming large biofilm stalactites in acid mine ecosystems.</title>
        <authorList>
            <person name="Burkartova K."/>
            <person name="Ridl J."/>
            <person name="Pajer P."/>
            <person name="Falteisek L."/>
        </authorList>
    </citation>
    <scope>NUCLEOTIDE SEQUENCE</scope>
    <source>
        <strain evidence="1">MI1III</strain>
    </source>
</reference>
<dbReference type="InterPro" id="IPR049807">
    <property type="entry name" value="DpdD-like"/>
</dbReference>
<organism evidence="1 2">
    <name type="scientific">Ferrovum myxofaciens</name>
    <dbReference type="NCBI Taxonomy" id="416213"/>
    <lineage>
        <taxon>Bacteria</taxon>
        <taxon>Pseudomonadati</taxon>
        <taxon>Pseudomonadota</taxon>
        <taxon>Betaproteobacteria</taxon>
        <taxon>Ferrovales</taxon>
        <taxon>Ferrovaceae</taxon>
        <taxon>Ferrovum</taxon>
    </lineage>
</organism>
<evidence type="ECO:0000313" key="1">
    <source>
        <dbReference type="EMBL" id="QWY78087.1"/>
    </source>
</evidence>
<accession>A0A9E6MZU2</accession>
<gene>
    <name evidence="1" type="ORF">JZL65_03125</name>
</gene>
<dbReference type="NCBIfam" id="NF041061">
    <property type="entry name" value="DpdD"/>
    <property type="match status" value="1"/>
</dbReference>
<dbReference type="EMBL" id="CP071137">
    <property type="protein sequence ID" value="QWY78087.1"/>
    <property type="molecule type" value="Genomic_DNA"/>
</dbReference>
<evidence type="ECO:0000313" key="2">
    <source>
        <dbReference type="Proteomes" id="UP000683551"/>
    </source>
</evidence>
<dbReference type="Proteomes" id="UP000683551">
    <property type="component" value="Chromosome"/>
</dbReference>
<protein>
    <submittedName>
        <fullName evidence="1">Uncharacterized protein</fullName>
    </submittedName>
</protein>
<sequence length="758" mass="84255">MSIDVSPQELTWLKRFFSGQNDLKWQDIESGQGAASRLAQVTPWLKFLSGSTIDHPIVLPLYGLEGGVAWYGMTADDQMFSQLVEEIGSFIGPSYSDFQGDWSDIPGNSDLELALKERFENRVLRFGAQRPEDQLEIERALLLYQNLLARRPVMPERTQRPFGKIRGDFDRALLAGNANNAQVLLDELKATGRVDAGQQKCLEVRMLAGLGRQEELARNQPLISSVTDLALPTQTLVDVIDALYETYIRPIEARPDLGEILAAFRQHISRPFGSSLFRDRKGIRHPTVLRAFLLFELVQGEPNLTRCNSIISAYADAAEGRDLAERWYIPQSAKQDEAHQLVEIQTSLEMARQAIADEDYEIAYELCFELLPDYWAYSALLRCAVELGSVDVTKKTIEVVTAASSDVKSLFKPKDRERLESLGLVGESSNSETLDLSWIGWAQGIQNGASIATSITMLNKSIDKWSVDEYAHDIDRCALLAKLIGNASGDQEAIYREAFPSLVGFFVERPVQSYRAFTPIYATLIKILGWSGVLSPDELEIASTLTHALLTTGPSQSVYIECVEDLNEIIAANNSPVYLDWALNTSELLVLYPAQDGGDLRLRVFMQVITMVSTSPHRVTPTQRDILEILAKDYGCQNLLESLPTCDNEREGFAQAGATKFNGLIGIYTLTEGAGQRAKSILEKYFPDARVETNKDHAATDRLVALAKNADIFVFAWKSSKHQAYFCVKDARGAKEIVMPSGKGTASIVKSILERITG</sequence>
<dbReference type="RefSeq" id="WP_273145561.1">
    <property type="nucleotide sequence ID" value="NZ_CP053675.1"/>
</dbReference>